<comment type="caution">
    <text evidence="3">The sequence shown here is derived from an EMBL/GenBank/DDBJ whole genome shotgun (WGS) entry which is preliminary data.</text>
</comment>
<name>A0A8T2UZG4_CERRI</name>
<dbReference type="InterPro" id="IPR050466">
    <property type="entry name" value="Carboxylest/Gibb_receptor"/>
</dbReference>
<dbReference type="Proteomes" id="UP000825935">
    <property type="component" value="Chromosome 4"/>
</dbReference>
<dbReference type="OMA" id="CKSAKVI"/>
<dbReference type="Gene3D" id="3.40.50.1820">
    <property type="entry name" value="alpha/beta hydrolase"/>
    <property type="match status" value="1"/>
</dbReference>
<dbReference type="OrthoDB" id="408631at2759"/>
<dbReference type="Pfam" id="PF07859">
    <property type="entry name" value="Abhydrolase_3"/>
    <property type="match status" value="1"/>
</dbReference>
<gene>
    <name evidence="3" type="ORF">KP509_04G037200</name>
</gene>
<dbReference type="PANTHER" id="PTHR23024">
    <property type="entry name" value="ARYLACETAMIDE DEACETYLASE"/>
    <property type="match status" value="1"/>
</dbReference>
<evidence type="ECO:0000259" key="2">
    <source>
        <dbReference type="Pfam" id="PF07859"/>
    </source>
</evidence>
<dbReference type="SUPFAM" id="SSF53474">
    <property type="entry name" value="alpha/beta-Hydrolases"/>
    <property type="match status" value="1"/>
</dbReference>
<protein>
    <recommendedName>
        <fullName evidence="2">Alpha/beta hydrolase fold-3 domain-containing protein</fullName>
    </recommendedName>
</protein>
<evidence type="ECO:0000256" key="1">
    <source>
        <dbReference type="SAM" id="Phobius"/>
    </source>
</evidence>
<dbReference type="GO" id="GO:0016787">
    <property type="term" value="F:hydrolase activity"/>
    <property type="evidence" value="ECO:0007669"/>
    <property type="project" value="InterPro"/>
</dbReference>
<feature type="transmembrane region" description="Helical" evidence="1">
    <location>
        <begin position="75"/>
        <end position="94"/>
    </location>
</feature>
<evidence type="ECO:0000313" key="4">
    <source>
        <dbReference type="Proteomes" id="UP000825935"/>
    </source>
</evidence>
<proteinExistence type="predicted"/>
<reference evidence="3" key="1">
    <citation type="submission" date="2021-08" db="EMBL/GenBank/DDBJ databases">
        <title>WGS assembly of Ceratopteris richardii.</title>
        <authorList>
            <person name="Marchant D.B."/>
            <person name="Chen G."/>
            <person name="Jenkins J."/>
            <person name="Shu S."/>
            <person name="Leebens-Mack J."/>
            <person name="Grimwood J."/>
            <person name="Schmutz J."/>
            <person name="Soltis P."/>
            <person name="Soltis D."/>
            <person name="Chen Z.-H."/>
        </authorList>
    </citation>
    <scope>NUCLEOTIDE SEQUENCE</scope>
    <source>
        <strain evidence="3">Whitten #5841</strain>
        <tissue evidence="3">Leaf</tissue>
    </source>
</reference>
<feature type="domain" description="Alpha/beta hydrolase fold-3" evidence="2">
    <location>
        <begin position="76"/>
        <end position="313"/>
    </location>
</feature>
<dbReference type="InterPro" id="IPR013094">
    <property type="entry name" value="AB_hydrolase_3"/>
</dbReference>
<keyword evidence="1" id="KW-0812">Transmembrane</keyword>
<dbReference type="InterPro" id="IPR029058">
    <property type="entry name" value="AB_hydrolase_fold"/>
</dbReference>
<evidence type="ECO:0000313" key="3">
    <source>
        <dbReference type="EMBL" id="KAH7438925.1"/>
    </source>
</evidence>
<keyword evidence="1" id="KW-0472">Membrane</keyword>
<keyword evidence="4" id="KW-1185">Reference proteome</keyword>
<keyword evidence="1" id="KW-1133">Transmembrane helix</keyword>
<accession>A0A8T2UZG4</accession>
<dbReference type="EMBL" id="CM035409">
    <property type="protein sequence ID" value="KAH7438925.1"/>
    <property type="molecule type" value="Genomic_DNA"/>
</dbReference>
<sequence length="345" mass="37814">METANRRKKVSSPGYGIVAHPDGTITRIDVPKVSASSSSFTEGAASKDVTIHPPTGLWARIFLPAPQSPPSKLPVLLYFHGGGFVMMSVAYRFYHSFFLRLCKSAKVIVIAVEYRLAPEHRLPAAHEDALVSLQWLRSQASIQQQGKSGVTLDSMSSIQSSPEPWLGEYADFSRCYLMGDSAGGTMVHFLSLRIAEGLDIIPLRVCGQIIVQPFFGGEERTATELRLVNDEHVPLSGTDWLWRTCLPAGADRDHPLANPFGPSSPDIKPLARSLLPILFIVASGDPMLERQVKVFETLREGGSQIRLVSYQGSHGSQLQSRPISESLFKDVASFIQSPLAFLSKL</sequence>
<organism evidence="3 4">
    <name type="scientific">Ceratopteris richardii</name>
    <name type="common">Triangle waterfern</name>
    <dbReference type="NCBI Taxonomy" id="49495"/>
    <lineage>
        <taxon>Eukaryota</taxon>
        <taxon>Viridiplantae</taxon>
        <taxon>Streptophyta</taxon>
        <taxon>Embryophyta</taxon>
        <taxon>Tracheophyta</taxon>
        <taxon>Polypodiopsida</taxon>
        <taxon>Polypodiidae</taxon>
        <taxon>Polypodiales</taxon>
        <taxon>Pteridineae</taxon>
        <taxon>Pteridaceae</taxon>
        <taxon>Parkerioideae</taxon>
        <taxon>Ceratopteris</taxon>
    </lineage>
</organism>
<dbReference type="AlphaFoldDB" id="A0A8T2UZG4"/>
<dbReference type="PANTHER" id="PTHR23024:SF635">
    <property type="entry name" value="OS07G0162700 PROTEIN"/>
    <property type="match status" value="1"/>
</dbReference>